<dbReference type="GO" id="GO:0043709">
    <property type="term" value="P:cell adhesion involved in single-species biofilm formation"/>
    <property type="evidence" value="ECO:0007669"/>
    <property type="project" value="TreeGrafter"/>
</dbReference>
<dbReference type="Proteomes" id="UP000053235">
    <property type="component" value="Unassembled WGS sequence"/>
</dbReference>
<dbReference type="Gene3D" id="3.30.70.270">
    <property type="match status" value="1"/>
</dbReference>
<keyword evidence="5" id="KW-0548">Nucleotidyltransferase</keyword>
<dbReference type="FunFam" id="3.30.70.270:FF:000001">
    <property type="entry name" value="Diguanylate cyclase domain protein"/>
    <property type="match status" value="1"/>
</dbReference>
<dbReference type="Pfam" id="PF00990">
    <property type="entry name" value="GGDEF"/>
    <property type="match status" value="1"/>
</dbReference>
<dbReference type="EC" id="2.7.7.65" evidence="1"/>
<dbReference type="CDD" id="cd01949">
    <property type="entry name" value="GGDEF"/>
    <property type="match status" value="1"/>
</dbReference>
<name>A0A0M7AK71_9HYPH</name>
<evidence type="ECO:0000313" key="6">
    <source>
        <dbReference type="Proteomes" id="UP000053235"/>
    </source>
</evidence>
<dbReference type="RefSeq" id="WP_055673340.1">
    <property type="nucleotide sequence ID" value="NZ_CXWD01000019.1"/>
</dbReference>
<dbReference type="GO" id="GO:0052621">
    <property type="term" value="F:diguanylate cyclase activity"/>
    <property type="evidence" value="ECO:0007669"/>
    <property type="project" value="UniProtKB-EC"/>
</dbReference>
<protein>
    <recommendedName>
        <fullName evidence="1">diguanylate cyclase</fullName>
        <ecNumber evidence="1">2.7.7.65</ecNumber>
    </recommendedName>
</protein>
<accession>A0A0M7AK71</accession>
<dbReference type="SMART" id="SM00267">
    <property type="entry name" value="GGDEF"/>
    <property type="match status" value="1"/>
</dbReference>
<dbReference type="InterPro" id="IPR043128">
    <property type="entry name" value="Rev_trsase/Diguanyl_cyclase"/>
</dbReference>
<dbReference type="InterPro" id="IPR050469">
    <property type="entry name" value="Diguanylate_Cyclase"/>
</dbReference>
<feature type="domain" description="GGDEF" evidence="4">
    <location>
        <begin position="167"/>
        <end position="301"/>
    </location>
</feature>
<dbReference type="AlphaFoldDB" id="A0A0M7AK71"/>
<dbReference type="NCBIfam" id="TIGR00254">
    <property type="entry name" value="GGDEF"/>
    <property type="match status" value="1"/>
</dbReference>
<dbReference type="InterPro" id="IPR000160">
    <property type="entry name" value="GGDEF_dom"/>
</dbReference>
<dbReference type="InterPro" id="IPR029787">
    <property type="entry name" value="Nucleotide_cyclase"/>
</dbReference>
<dbReference type="GO" id="GO:0005886">
    <property type="term" value="C:plasma membrane"/>
    <property type="evidence" value="ECO:0007669"/>
    <property type="project" value="TreeGrafter"/>
</dbReference>
<evidence type="ECO:0000256" key="2">
    <source>
        <dbReference type="ARBA" id="ARBA00034247"/>
    </source>
</evidence>
<reference evidence="6" key="1">
    <citation type="submission" date="2015-07" db="EMBL/GenBank/DDBJ databases">
        <authorList>
            <person name="Rodrigo-Torres Lidia"/>
            <person name="Arahal R.David."/>
        </authorList>
    </citation>
    <scope>NUCLEOTIDE SEQUENCE [LARGE SCALE GENOMIC DNA]</scope>
    <source>
        <strain evidence="6">CECT 5112</strain>
    </source>
</reference>
<evidence type="ECO:0000256" key="1">
    <source>
        <dbReference type="ARBA" id="ARBA00012528"/>
    </source>
</evidence>
<evidence type="ECO:0000256" key="3">
    <source>
        <dbReference type="SAM" id="Coils"/>
    </source>
</evidence>
<dbReference type="PROSITE" id="PS50887">
    <property type="entry name" value="GGDEF"/>
    <property type="match status" value="1"/>
</dbReference>
<dbReference type="GO" id="GO:1902201">
    <property type="term" value="P:negative regulation of bacterial-type flagellum-dependent cell motility"/>
    <property type="evidence" value="ECO:0007669"/>
    <property type="project" value="TreeGrafter"/>
</dbReference>
<dbReference type="PANTHER" id="PTHR45138:SF9">
    <property type="entry name" value="DIGUANYLATE CYCLASE DGCM-RELATED"/>
    <property type="match status" value="1"/>
</dbReference>
<proteinExistence type="predicted"/>
<dbReference type="PANTHER" id="PTHR45138">
    <property type="entry name" value="REGULATORY COMPONENTS OF SENSORY TRANSDUCTION SYSTEM"/>
    <property type="match status" value="1"/>
</dbReference>
<dbReference type="STRING" id="388408.LAX5112_04053"/>
<dbReference type="EMBL" id="CXWD01000019">
    <property type="protein sequence ID" value="CTQ74951.1"/>
    <property type="molecule type" value="Genomic_DNA"/>
</dbReference>
<dbReference type="SUPFAM" id="SSF55073">
    <property type="entry name" value="Nucleotide cyclase"/>
    <property type="match status" value="1"/>
</dbReference>
<dbReference type="OrthoDB" id="9812260at2"/>
<comment type="catalytic activity">
    <reaction evidence="2">
        <text>2 GTP = 3',3'-c-di-GMP + 2 diphosphate</text>
        <dbReference type="Rhea" id="RHEA:24898"/>
        <dbReference type="ChEBI" id="CHEBI:33019"/>
        <dbReference type="ChEBI" id="CHEBI:37565"/>
        <dbReference type="ChEBI" id="CHEBI:58805"/>
        <dbReference type="EC" id="2.7.7.65"/>
    </reaction>
</comment>
<feature type="coiled-coil region" evidence="3">
    <location>
        <begin position="112"/>
        <end position="139"/>
    </location>
</feature>
<sequence length="301" mass="33919">MTFLCEQVVSEIDRHDLNCDPRIFHVLHLFLTEPDSTVAREVQRLIASEEGLTAKALLFVYENFVQPNVSSEKQFESMKRSHGHLDAIRSSAENSAELCKDAKRKSTKDDVIKALSDNMAEILSRTDKLEQELAASQSEIFTDSLTGIYNRRYLEAEFAARHSRPSPKYFLALLDIDHFKNVNDTYGHIIGDQVLKLVATAIKSLIRSQDVLCRYGGEEFAILFDSADETECADVVERVRLGVTKHKLVNRKQGQTIGSVTLSAGLALVEPDDDFDTALERVDRLLYKAKQAGRDRLVIQT</sequence>
<keyword evidence="5" id="KW-0808">Transferase</keyword>
<gene>
    <name evidence="5" type="primary">ydeH</name>
    <name evidence="5" type="ORF">LAX5112_04053</name>
</gene>
<evidence type="ECO:0000259" key="4">
    <source>
        <dbReference type="PROSITE" id="PS50887"/>
    </source>
</evidence>
<organism evidence="5 6">
    <name type="scientific">Roseibium alexandrii</name>
    <dbReference type="NCBI Taxonomy" id="388408"/>
    <lineage>
        <taxon>Bacteria</taxon>
        <taxon>Pseudomonadati</taxon>
        <taxon>Pseudomonadota</taxon>
        <taxon>Alphaproteobacteria</taxon>
        <taxon>Hyphomicrobiales</taxon>
        <taxon>Stappiaceae</taxon>
        <taxon>Roseibium</taxon>
    </lineage>
</organism>
<keyword evidence="3" id="KW-0175">Coiled coil</keyword>
<keyword evidence="6" id="KW-1185">Reference proteome</keyword>
<evidence type="ECO:0000313" key="5">
    <source>
        <dbReference type="EMBL" id="CTQ74951.1"/>
    </source>
</evidence>